<comment type="catalytic activity">
    <reaction evidence="1">
        <text>ATP + protein L-histidine = ADP + protein N-phospho-L-histidine.</text>
        <dbReference type="EC" id="2.7.13.3"/>
    </reaction>
</comment>
<dbReference type="PROSITE" id="PS50113">
    <property type="entry name" value="PAC"/>
    <property type="match status" value="2"/>
</dbReference>
<name>A0A8F9TVY5_9BACT</name>
<dbReference type="SUPFAM" id="SSF55874">
    <property type="entry name" value="ATPase domain of HSP90 chaperone/DNA topoisomerase II/histidine kinase"/>
    <property type="match status" value="1"/>
</dbReference>
<keyword evidence="11" id="KW-1185">Reference proteome</keyword>
<dbReference type="Pfam" id="PF08447">
    <property type="entry name" value="PAS_3"/>
    <property type="match status" value="1"/>
</dbReference>
<evidence type="ECO:0000259" key="9">
    <source>
        <dbReference type="PROSITE" id="PS50113"/>
    </source>
</evidence>
<dbReference type="EMBL" id="CP080507">
    <property type="protein sequence ID" value="QYM78769.1"/>
    <property type="molecule type" value="Genomic_DNA"/>
</dbReference>
<dbReference type="PROSITE" id="PS50112">
    <property type="entry name" value="PAS"/>
    <property type="match status" value="2"/>
</dbReference>
<sequence>MQPLASESTPPRPAAHWLKSKGALGREIEALDWAKTAFGPLATWPEALRFAVNFTMGAGAATAVIWGPEYRMLYNDRYREILGAKHPRSLGSRAPEIFPEVWEELRPLFEQAYRGEAVLIEDMALMLDRGGVSAPAYFSGSYSPIYHDNGEVAGFIATVVETTKRIALEKARAQEFDTILSAIADFAYSFDREGRFVYMNKALLDLWGLPREEAVGKNFYELKHPDELAARLHKQIETVFVTKTQVRDETPFLSPTGVEGYYEYIFSPVFGADGSVMSVAGSTREISARKRMERELQDVQTRMEAALSAGAIGTWSFDVKKNVVVADRILARFFGISEEEARGGPMERYVSAIHPEDRERVSARIAQALEDGQNYEVEYRVVGTDGRLRWLVARGSVQRDGNGEAVSLPGMALDVTERKKLENQIRATITDLEAAKAELERQAAALEETVAERTARLRETVTELEAFSYSISHDLRGPLRVMQSFAQALREDCGAELSDVGQDYIRRIVAAAARMDRVIQDVLVFSRIARTDLALEPIALEEFVPSLLEGYPAFHEAKADIAIEGHLPTVMANAAALTQCLSNLIGNATKFVAPGVRPQVVISGRVENGRAFVAVRDNGIGIPASGHESIFGVFSRLASGYEGTGIGLAIVRKAVERMGGAIHVESEVGRGSTFTFELAAATPA</sequence>
<dbReference type="PANTHER" id="PTHR43304:SF1">
    <property type="entry name" value="PAC DOMAIN-CONTAINING PROTEIN"/>
    <property type="match status" value="1"/>
</dbReference>
<evidence type="ECO:0000313" key="10">
    <source>
        <dbReference type="EMBL" id="QYM78769.1"/>
    </source>
</evidence>
<keyword evidence="4" id="KW-0808">Transferase</keyword>
<dbReference type="SMART" id="SM00091">
    <property type="entry name" value="PAS"/>
    <property type="match status" value="2"/>
</dbReference>
<dbReference type="RefSeq" id="WP_220161873.1">
    <property type="nucleotide sequence ID" value="NZ_CP080507.1"/>
</dbReference>
<dbReference type="Pfam" id="PF00512">
    <property type="entry name" value="HisKA"/>
    <property type="match status" value="1"/>
</dbReference>
<dbReference type="InterPro" id="IPR001610">
    <property type="entry name" value="PAC"/>
</dbReference>
<dbReference type="InterPro" id="IPR052162">
    <property type="entry name" value="Sensor_kinase/Photoreceptor"/>
</dbReference>
<dbReference type="InterPro" id="IPR003594">
    <property type="entry name" value="HATPase_dom"/>
</dbReference>
<protein>
    <recommendedName>
        <fullName evidence="2">histidine kinase</fullName>
        <ecNumber evidence="2">2.7.13.3</ecNumber>
    </recommendedName>
</protein>
<feature type="domain" description="PAS" evidence="8">
    <location>
        <begin position="299"/>
        <end position="372"/>
    </location>
</feature>
<organism evidence="10 11">
    <name type="scientific">Horticoccus luteus</name>
    <dbReference type="NCBI Taxonomy" id="2862869"/>
    <lineage>
        <taxon>Bacteria</taxon>
        <taxon>Pseudomonadati</taxon>
        <taxon>Verrucomicrobiota</taxon>
        <taxon>Opitutia</taxon>
        <taxon>Opitutales</taxon>
        <taxon>Opitutaceae</taxon>
        <taxon>Horticoccus</taxon>
    </lineage>
</organism>
<dbReference type="Gene3D" id="1.10.287.130">
    <property type="match status" value="1"/>
</dbReference>
<dbReference type="SUPFAM" id="SSF47384">
    <property type="entry name" value="Homodimeric domain of signal transducing histidine kinase"/>
    <property type="match status" value="1"/>
</dbReference>
<feature type="domain" description="PAS" evidence="8">
    <location>
        <begin position="172"/>
        <end position="227"/>
    </location>
</feature>
<evidence type="ECO:0000259" key="7">
    <source>
        <dbReference type="PROSITE" id="PS50109"/>
    </source>
</evidence>
<dbReference type="InterPro" id="IPR005467">
    <property type="entry name" value="His_kinase_dom"/>
</dbReference>
<evidence type="ECO:0000256" key="3">
    <source>
        <dbReference type="ARBA" id="ARBA00022553"/>
    </source>
</evidence>
<evidence type="ECO:0000256" key="6">
    <source>
        <dbReference type="SAM" id="Coils"/>
    </source>
</evidence>
<feature type="domain" description="PAC" evidence="9">
    <location>
        <begin position="375"/>
        <end position="427"/>
    </location>
</feature>
<dbReference type="InterPro" id="IPR000700">
    <property type="entry name" value="PAS-assoc_C"/>
</dbReference>
<feature type="domain" description="Histidine kinase" evidence="7">
    <location>
        <begin position="470"/>
        <end position="682"/>
    </location>
</feature>
<dbReference type="KEGG" id="ole:K0B96_15920"/>
<accession>A0A8F9TVY5</accession>
<dbReference type="SMART" id="SM00388">
    <property type="entry name" value="HisKA"/>
    <property type="match status" value="1"/>
</dbReference>
<evidence type="ECO:0000256" key="2">
    <source>
        <dbReference type="ARBA" id="ARBA00012438"/>
    </source>
</evidence>
<dbReference type="Pfam" id="PF08448">
    <property type="entry name" value="PAS_4"/>
    <property type="match status" value="2"/>
</dbReference>
<dbReference type="InterPro" id="IPR035965">
    <property type="entry name" value="PAS-like_dom_sf"/>
</dbReference>
<keyword evidence="5" id="KW-0418">Kinase</keyword>
<reference evidence="10" key="1">
    <citation type="submission" date="2021-08" db="EMBL/GenBank/DDBJ databases">
        <title>Genome of a novel bacterium of the phylum Verrucomicrobia, Oleiharenicola sp. KSB-15.</title>
        <authorList>
            <person name="Chung J.-H."/>
            <person name="Ahn J.-H."/>
            <person name="Yoon Y."/>
            <person name="Kim D.-Y."/>
            <person name="An S.-H."/>
            <person name="Park I."/>
            <person name="Yeon J."/>
        </authorList>
    </citation>
    <scope>NUCLEOTIDE SEQUENCE</scope>
    <source>
        <strain evidence="10">KSB-15</strain>
    </source>
</reference>
<dbReference type="SUPFAM" id="SSF55785">
    <property type="entry name" value="PYP-like sensor domain (PAS domain)"/>
    <property type="match status" value="3"/>
</dbReference>
<dbReference type="SMART" id="SM00086">
    <property type="entry name" value="PAC"/>
    <property type="match status" value="2"/>
</dbReference>
<evidence type="ECO:0000256" key="4">
    <source>
        <dbReference type="ARBA" id="ARBA00022679"/>
    </source>
</evidence>
<dbReference type="NCBIfam" id="TIGR00229">
    <property type="entry name" value="sensory_box"/>
    <property type="match status" value="2"/>
</dbReference>
<dbReference type="InterPro" id="IPR013655">
    <property type="entry name" value="PAS_fold_3"/>
</dbReference>
<dbReference type="Proteomes" id="UP000825051">
    <property type="component" value="Chromosome"/>
</dbReference>
<evidence type="ECO:0000256" key="1">
    <source>
        <dbReference type="ARBA" id="ARBA00000085"/>
    </source>
</evidence>
<dbReference type="CDD" id="cd00082">
    <property type="entry name" value="HisKA"/>
    <property type="match status" value="1"/>
</dbReference>
<dbReference type="SMART" id="SM00387">
    <property type="entry name" value="HATPase_c"/>
    <property type="match status" value="1"/>
</dbReference>
<evidence type="ECO:0000313" key="11">
    <source>
        <dbReference type="Proteomes" id="UP000825051"/>
    </source>
</evidence>
<keyword evidence="3" id="KW-0597">Phosphoprotein</keyword>
<evidence type="ECO:0000256" key="5">
    <source>
        <dbReference type="ARBA" id="ARBA00022777"/>
    </source>
</evidence>
<evidence type="ECO:0000259" key="8">
    <source>
        <dbReference type="PROSITE" id="PS50112"/>
    </source>
</evidence>
<dbReference type="InterPro" id="IPR036890">
    <property type="entry name" value="HATPase_C_sf"/>
</dbReference>
<dbReference type="PANTHER" id="PTHR43304">
    <property type="entry name" value="PHYTOCHROME-LIKE PROTEIN CPH1"/>
    <property type="match status" value="1"/>
</dbReference>
<dbReference type="InterPro" id="IPR036097">
    <property type="entry name" value="HisK_dim/P_sf"/>
</dbReference>
<dbReference type="EC" id="2.7.13.3" evidence="2"/>
<gene>
    <name evidence="10" type="ORF">K0B96_15920</name>
</gene>
<dbReference type="AlphaFoldDB" id="A0A8F9TVY5"/>
<dbReference type="Gene3D" id="3.30.450.20">
    <property type="entry name" value="PAS domain"/>
    <property type="match status" value="3"/>
</dbReference>
<keyword evidence="6" id="KW-0175">Coiled coil</keyword>
<dbReference type="InterPro" id="IPR013656">
    <property type="entry name" value="PAS_4"/>
</dbReference>
<dbReference type="PROSITE" id="PS50109">
    <property type="entry name" value="HIS_KIN"/>
    <property type="match status" value="1"/>
</dbReference>
<feature type="coiled-coil region" evidence="6">
    <location>
        <begin position="418"/>
        <end position="456"/>
    </location>
</feature>
<dbReference type="InterPro" id="IPR000014">
    <property type="entry name" value="PAS"/>
</dbReference>
<dbReference type="Gene3D" id="2.10.70.100">
    <property type="match status" value="1"/>
</dbReference>
<dbReference type="CDD" id="cd00130">
    <property type="entry name" value="PAS"/>
    <property type="match status" value="2"/>
</dbReference>
<dbReference type="InterPro" id="IPR004358">
    <property type="entry name" value="Sig_transdc_His_kin-like_C"/>
</dbReference>
<dbReference type="Gene3D" id="3.30.565.10">
    <property type="entry name" value="Histidine kinase-like ATPase, C-terminal domain"/>
    <property type="match status" value="1"/>
</dbReference>
<feature type="domain" description="PAC" evidence="9">
    <location>
        <begin position="246"/>
        <end position="298"/>
    </location>
</feature>
<dbReference type="InterPro" id="IPR003661">
    <property type="entry name" value="HisK_dim/P_dom"/>
</dbReference>
<dbReference type="GO" id="GO:0000155">
    <property type="term" value="F:phosphorelay sensor kinase activity"/>
    <property type="evidence" value="ECO:0007669"/>
    <property type="project" value="InterPro"/>
</dbReference>
<dbReference type="PRINTS" id="PR00344">
    <property type="entry name" value="BCTRLSENSOR"/>
</dbReference>
<dbReference type="Pfam" id="PF02518">
    <property type="entry name" value="HATPase_c"/>
    <property type="match status" value="1"/>
</dbReference>
<proteinExistence type="predicted"/>